<evidence type="ECO:0000313" key="1">
    <source>
        <dbReference type="EMBL" id="KAK3697209.1"/>
    </source>
</evidence>
<dbReference type="EMBL" id="JAUTXU010000230">
    <property type="protein sequence ID" value="KAK3697209.1"/>
    <property type="molecule type" value="Genomic_DNA"/>
</dbReference>
<protein>
    <submittedName>
        <fullName evidence="1">Uncharacterized protein</fullName>
    </submittedName>
</protein>
<organism evidence="1 2">
    <name type="scientific">Vermiconidia calcicola</name>
    <dbReference type="NCBI Taxonomy" id="1690605"/>
    <lineage>
        <taxon>Eukaryota</taxon>
        <taxon>Fungi</taxon>
        <taxon>Dikarya</taxon>
        <taxon>Ascomycota</taxon>
        <taxon>Pezizomycotina</taxon>
        <taxon>Dothideomycetes</taxon>
        <taxon>Dothideomycetidae</taxon>
        <taxon>Mycosphaerellales</taxon>
        <taxon>Extremaceae</taxon>
        <taxon>Vermiconidia</taxon>
    </lineage>
</organism>
<keyword evidence="2" id="KW-1185">Reference proteome</keyword>
<proteinExistence type="predicted"/>
<comment type="caution">
    <text evidence="1">The sequence shown here is derived from an EMBL/GenBank/DDBJ whole genome shotgun (WGS) entry which is preliminary data.</text>
</comment>
<reference evidence="1" key="1">
    <citation type="submission" date="2023-07" db="EMBL/GenBank/DDBJ databases">
        <title>Black Yeasts Isolated from many extreme environments.</title>
        <authorList>
            <person name="Coleine C."/>
            <person name="Stajich J.E."/>
            <person name="Selbmann L."/>
        </authorList>
    </citation>
    <scope>NUCLEOTIDE SEQUENCE</scope>
    <source>
        <strain evidence="1">CCFEE 5714</strain>
    </source>
</reference>
<gene>
    <name evidence="1" type="ORF">LTR37_017610</name>
</gene>
<name>A0ACC3MJF4_9PEZI</name>
<accession>A0ACC3MJF4</accession>
<dbReference type="Proteomes" id="UP001281147">
    <property type="component" value="Unassembled WGS sequence"/>
</dbReference>
<evidence type="ECO:0000313" key="2">
    <source>
        <dbReference type="Proteomes" id="UP001281147"/>
    </source>
</evidence>
<sequence>MDSDEPLEATLNAIPSHRHLRAGAEDAALEDGEVKAHVEAQDYFERTSPLLTANDTLQRKKKEGLAHAYIPGRLTERT</sequence>